<evidence type="ECO:0000259" key="1">
    <source>
        <dbReference type="Pfam" id="PF06985"/>
    </source>
</evidence>
<dbReference type="InterPro" id="IPR052895">
    <property type="entry name" value="HetReg/Transcr_Mod"/>
</dbReference>
<accession>A0A0P7BH84</accession>
<evidence type="ECO:0000313" key="2">
    <source>
        <dbReference type="EMBL" id="KPM46322.1"/>
    </source>
</evidence>
<dbReference type="AlphaFoldDB" id="A0A0P7BH84"/>
<dbReference type="PANTHER" id="PTHR24148">
    <property type="entry name" value="ANKYRIN REPEAT DOMAIN-CONTAINING PROTEIN 39 HOMOLOG-RELATED"/>
    <property type="match status" value="1"/>
</dbReference>
<keyword evidence="3" id="KW-1185">Reference proteome</keyword>
<dbReference type="PANTHER" id="PTHR24148:SF64">
    <property type="entry name" value="HETEROKARYON INCOMPATIBILITY DOMAIN-CONTAINING PROTEIN"/>
    <property type="match status" value="1"/>
</dbReference>
<dbReference type="Proteomes" id="UP000050424">
    <property type="component" value="Unassembled WGS sequence"/>
</dbReference>
<gene>
    <name evidence="2" type="ORF">AK830_g23</name>
</gene>
<reference evidence="2 3" key="1">
    <citation type="submission" date="2015-09" db="EMBL/GenBank/DDBJ databases">
        <title>Draft genome of a European isolate of the apple canker pathogen Neonectria ditissima.</title>
        <authorList>
            <person name="Gomez-Cortecero A."/>
            <person name="Harrison R.J."/>
            <person name="Armitage A.D."/>
        </authorList>
    </citation>
    <scope>NUCLEOTIDE SEQUENCE [LARGE SCALE GENOMIC DNA]</scope>
    <source>
        <strain evidence="2 3">R09/05</strain>
    </source>
</reference>
<sequence>MEQQAVLFQYIPLSGPRMIRVLVLEPAWKRSDPIRCSFEEISLDHDKKDLAFDFEALSYTWGVPRGTQPIFCQGRTVLVTPNCEQAILHIRRRSKARRIWIDAICINQQSIEEKNQQVPLMGEIYHGATRTIIWLGPNSDPELFKVLRHAARYGHAINEMKRAYRKVWKSQDSDFVYESSWQAPILSITESEKLAELCSNAWFSRIWTIQEFLLAKSAIFLMGDLECPTLALYTYYSLGKGLVKRADLEHYRMRNTLAEFPQDLTRLYSFQSFMNAIIRLAAQNNATDPLDKVFGMEAFLKSKLSELQLPNIDYASSLQQAYEEFTLFLIGTTASLWAFDFLGTPKSQPNDLPSWVIDLREPDRLAPNWTSSIHGRLPESDYESSALALSMPGKLPVRAKEIAKVARTSSRMPCWDSQSIKTTAKLMDDARTSCLSEWTAFAMDIDMHEDHMCSPYRFHSSTKQRQMFQQYTTDGTLCEEPNTRALESFTNELDYLRLRHRPDDDISIHSGPFSDSKSRQKRRAKRLRKKKKKAARDSSAFDDKPRVHDMCMLFLMSTGHLAESPGDLHEGDGVFIVEGSSYALVLRHYCRNEYTLIGKADIYDIEREKPWQPGKLVDDPETRNIILV</sequence>
<dbReference type="EMBL" id="LKCW01000001">
    <property type="protein sequence ID" value="KPM46322.1"/>
    <property type="molecule type" value="Genomic_DNA"/>
</dbReference>
<evidence type="ECO:0000313" key="3">
    <source>
        <dbReference type="Proteomes" id="UP000050424"/>
    </source>
</evidence>
<organism evidence="2 3">
    <name type="scientific">Neonectria ditissima</name>
    <dbReference type="NCBI Taxonomy" id="78410"/>
    <lineage>
        <taxon>Eukaryota</taxon>
        <taxon>Fungi</taxon>
        <taxon>Dikarya</taxon>
        <taxon>Ascomycota</taxon>
        <taxon>Pezizomycotina</taxon>
        <taxon>Sordariomycetes</taxon>
        <taxon>Hypocreomycetidae</taxon>
        <taxon>Hypocreales</taxon>
        <taxon>Nectriaceae</taxon>
        <taxon>Neonectria</taxon>
    </lineage>
</organism>
<dbReference type="InterPro" id="IPR010730">
    <property type="entry name" value="HET"/>
</dbReference>
<name>A0A0P7BH84_9HYPO</name>
<comment type="caution">
    <text evidence="2">The sequence shown here is derived from an EMBL/GenBank/DDBJ whole genome shotgun (WGS) entry which is preliminary data.</text>
</comment>
<protein>
    <recommendedName>
        <fullName evidence="1">Heterokaryon incompatibility domain-containing protein</fullName>
    </recommendedName>
</protein>
<dbReference type="OrthoDB" id="194358at2759"/>
<dbReference type="Pfam" id="PF06985">
    <property type="entry name" value="HET"/>
    <property type="match status" value="1"/>
</dbReference>
<proteinExistence type="predicted"/>
<feature type="domain" description="Heterokaryon incompatibility" evidence="1">
    <location>
        <begin position="54"/>
        <end position="211"/>
    </location>
</feature>